<dbReference type="PANTHER" id="PTHR21621">
    <property type="entry name" value="RIBOSOMAL PROTEIN S6 MODIFICATION PROTEIN"/>
    <property type="match status" value="1"/>
</dbReference>
<dbReference type="PROSITE" id="PS50975">
    <property type="entry name" value="ATP_GRASP"/>
    <property type="match status" value="1"/>
</dbReference>
<organism evidence="3 4">
    <name type="scientific">Aliiruegeria lutimaris</name>
    <dbReference type="NCBI Taxonomy" id="571298"/>
    <lineage>
        <taxon>Bacteria</taxon>
        <taxon>Pseudomonadati</taxon>
        <taxon>Pseudomonadota</taxon>
        <taxon>Alphaproteobacteria</taxon>
        <taxon>Rhodobacterales</taxon>
        <taxon>Roseobacteraceae</taxon>
        <taxon>Aliiruegeria</taxon>
    </lineage>
</organism>
<keyword evidence="4" id="KW-1185">Reference proteome</keyword>
<evidence type="ECO:0000259" key="2">
    <source>
        <dbReference type="PROSITE" id="PS50975"/>
    </source>
</evidence>
<name>A0A1G8SJY1_9RHOB</name>
<accession>A0A1G8SJY1</accession>
<evidence type="ECO:0000313" key="4">
    <source>
        <dbReference type="Proteomes" id="UP000199382"/>
    </source>
</evidence>
<evidence type="ECO:0000313" key="3">
    <source>
        <dbReference type="EMBL" id="SDJ29562.1"/>
    </source>
</evidence>
<dbReference type="EMBL" id="FNEK01000015">
    <property type="protein sequence ID" value="SDJ29562.1"/>
    <property type="molecule type" value="Genomic_DNA"/>
</dbReference>
<dbReference type="GO" id="GO:0005737">
    <property type="term" value="C:cytoplasm"/>
    <property type="evidence" value="ECO:0007669"/>
    <property type="project" value="TreeGrafter"/>
</dbReference>
<keyword evidence="1" id="KW-0067">ATP-binding</keyword>
<dbReference type="Proteomes" id="UP000199382">
    <property type="component" value="Unassembled WGS sequence"/>
</dbReference>
<dbReference type="SUPFAM" id="SSF56059">
    <property type="entry name" value="Glutathione synthetase ATP-binding domain-like"/>
    <property type="match status" value="1"/>
</dbReference>
<evidence type="ECO:0000256" key="1">
    <source>
        <dbReference type="PROSITE-ProRule" id="PRU00409"/>
    </source>
</evidence>
<dbReference type="STRING" id="571298.SAMN04488026_101534"/>
<dbReference type="GO" id="GO:0018169">
    <property type="term" value="F:ribosomal S6-glutamic acid ligase activity"/>
    <property type="evidence" value="ECO:0007669"/>
    <property type="project" value="TreeGrafter"/>
</dbReference>
<dbReference type="Pfam" id="PF02786">
    <property type="entry name" value="CPSase_L_D2"/>
    <property type="match status" value="1"/>
</dbReference>
<dbReference type="InterPro" id="IPR011761">
    <property type="entry name" value="ATP-grasp"/>
</dbReference>
<dbReference type="GO" id="GO:0005524">
    <property type="term" value="F:ATP binding"/>
    <property type="evidence" value="ECO:0007669"/>
    <property type="project" value="UniProtKB-UniRule"/>
</dbReference>
<gene>
    <name evidence="3" type="ORF">SAMN04488026_101534</name>
</gene>
<dbReference type="AlphaFoldDB" id="A0A1G8SJY1"/>
<sequence length="351" mass="38356">MLSLSRPDSKLMARTAPFVRMLSEAAEALGVSLEMDSEYGFVGRIVDTKGRRHPIFGKSIGLNTDAAAHIAADKDYTARWLAADNLQTPAGRIVFSPAYQDRMTLRNADTAARLPGPEAAVAFAEAQGWPVIVKPNTGSEGRDIRLCTDREHLLADLRLAFASDDILRVERHVPGRDYRLLVLDGRVVLTYERIPLSVIGDGTTRLAKLVDKALAELRERHRGAKISVEDPRLHHRLAADGRNFETILPKGESQRLLDNANLSTGGTLRDWTGELPPETEALAIRAADSLGLRLAGVDILAPALEEAMEGATILEVNSAPGLDYFATATPKNWSRARSIVTEMLRLRIGEG</sequence>
<reference evidence="3 4" key="1">
    <citation type="submission" date="2016-10" db="EMBL/GenBank/DDBJ databases">
        <authorList>
            <person name="de Groot N.N."/>
        </authorList>
    </citation>
    <scope>NUCLEOTIDE SEQUENCE [LARGE SCALE GENOMIC DNA]</scope>
    <source>
        <strain evidence="3 4">DSM 25294</strain>
    </source>
</reference>
<dbReference type="GO" id="GO:0009432">
    <property type="term" value="P:SOS response"/>
    <property type="evidence" value="ECO:0007669"/>
    <property type="project" value="TreeGrafter"/>
</dbReference>
<keyword evidence="1" id="KW-0547">Nucleotide-binding</keyword>
<dbReference type="Gene3D" id="3.30.470.20">
    <property type="entry name" value="ATP-grasp fold, B domain"/>
    <property type="match status" value="2"/>
</dbReference>
<dbReference type="GO" id="GO:0046872">
    <property type="term" value="F:metal ion binding"/>
    <property type="evidence" value="ECO:0007669"/>
    <property type="project" value="InterPro"/>
</dbReference>
<keyword evidence="3" id="KW-0436">Ligase</keyword>
<proteinExistence type="predicted"/>
<dbReference type="InterPro" id="IPR013651">
    <property type="entry name" value="ATP-grasp_RimK-type"/>
</dbReference>
<dbReference type="InterPro" id="IPR005479">
    <property type="entry name" value="CPAse_ATP-bd"/>
</dbReference>
<dbReference type="Pfam" id="PF08443">
    <property type="entry name" value="RimK"/>
    <property type="match status" value="1"/>
</dbReference>
<dbReference type="PANTHER" id="PTHR21621:SF0">
    <property type="entry name" value="BETA-CITRYLGLUTAMATE SYNTHASE B-RELATED"/>
    <property type="match status" value="1"/>
</dbReference>
<feature type="domain" description="ATP-grasp" evidence="2">
    <location>
        <begin position="97"/>
        <end position="348"/>
    </location>
</feature>
<protein>
    <submittedName>
        <fullName evidence="3">D-alanine-D-alanine ligase</fullName>
    </submittedName>
</protein>